<evidence type="ECO:0000259" key="6">
    <source>
        <dbReference type="Pfam" id="PF00590"/>
    </source>
</evidence>
<evidence type="ECO:0000313" key="8">
    <source>
        <dbReference type="Proteomes" id="UP000177097"/>
    </source>
</evidence>
<dbReference type="CDD" id="cd11648">
    <property type="entry name" value="RsmI"/>
    <property type="match status" value="1"/>
</dbReference>
<keyword evidence="5" id="KW-0949">S-adenosyl-L-methionine</keyword>
<dbReference type="Pfam" id="PF00590">
    <property type="entry name" value="TP_methylase"/>
    <property type="match status" value="1"/>
</dbReference>
<reference evidence="7 8" key="1">
    <citation type="journal article" date="2016" name="Nat. Commun.">
        <title>Thousands of microbial genomes shed light on interconnected biogeochemical processes in an aquifer system.</title>
        <authorList>
            <person name="Anantharaman K."/>
            <person name="Brown C.T."/>
            <person name="Hug L.A."/>
            <person name="Sharon I."/>
            <person name="Castelle C.J."/>
            <person name="Probst A.J."/>
            <person name="Thomas B.C."/>
            <person name="Singh A."/>
            <person name="Wilkins M.J."/>
            <person name="Karaoz U."/>
            <person name="Brodie E.L."/>
            <person name="Williams K.H."/>
            <person name="Hubbard S.S."/>
            <person name="Banfield J.F."/>
        </authorList>
    </citation>
    <scope>NUCLEOTIDE SEQUENCE [LARGE SCALE GENOMIC DNA]</scope>
</reference>
<dbReference type="STRING" id="1802389.A3C17_01435"/>
<dbReference type="Gene3D" id="3.40.1010.10">
    <property type="entry name" value="Cobalt-precorrin-4 Transmethylase, Domain 1"/>
    <property type="match status" value="1"/>
</dbReference>
<dbReference type="Gene3D" id="3.30.950.10">
    <property type="entry name" value="Methyltransferase, Cobalt-precorrin-4 Transmethylase, Domain 2"/>
    <property type="match status" value="1"/>
</dbReference>
<gene>
    <name evidence="7" type="ORF">A3C17_01435</name>
</gene>
<dbReference type="AlphaFoldDB" id="A0A1F7TYX4"/>
<keyword evidence="2" id="KW-0698">rRNA processing</keyword>
<evidence type="ECO:0000256" key="5">
    <source>
        <dbReference type="ARBA" id="ARBA00022691"/>
    </source>
</evidence>
<keyword evidence="1" id="KW-0963">Cytoplasm</keyword>
<dbReference type="SUPFAM" id="SSF53790">
    <property type="entry name" value="Tetrapyrrole methylase"/>
    <property type="match status" value="1"/>
</dbReference>
<accession>A0A1F7TYX4</accession>
<comment type="caution">
    <text evidence="7">The sequence shown here is derived from an EMBL/GenBank/DDBJ whole genome shotgun (WGS) entry which is preliminary data.</text>
</comment>
<dbReference type="InterPro" id="IPR000878">
    <property type="entry name" value="4pyrrol_Mease"/>
</dbReference>
<keyword evidence="3 7" id="KW-0489">Methyltransferase</keyword>
<evidence type="ECO:0000313" key="7">
    <source>
        <dbReference type="EMBL" id="OGL71162.1"/>
    </source>
</evidence>
<dbReference type="InterPro" id="IPR035996">
    <property type="entry name" value="4pyrrol_Methylase_sf"/>
</dbReference>
<dbReference type="Proteomes" id="UP000177097">
    <property type="component" value="Unassembled WGS sequence"/>
</dbReference>
<organism evidence="7 8">
    <name type="scientific">Candidatus Uhrbacteria bacterium RIFCSPHIGHO2_02_FULL_53_13</name>
    <dbReference type="NCBI Taxonomy" id="1802389"/>
    <lineage>
        <taxon>Bacteria</taxon>
        <taxon>Candidatus Uhriibacteriota</taxon>
    </lineage>
</organism>
<dbReference type="GO" id="GO:0006364">
    <property type="term" value="P:rRNA processing"/>
    <property type="evidence" value="ECO:0007669"/>
    <property type="project" value="UniProtKB-KW"/>
</dbReference>
<evidence type="ECO:0000256" key="3">
    <source>
        <dbReference type="ARBA" id="ARBA00022603"/>
    </source>
</evidence>
<dbReference type="NCBIfam" id="TIGR00096">
    <property type="entry name" value="16S rRNA (cytidine(1402)-2'-O)-methyltransferase"/>
    <property type="match status" value="1"/>
</dbReference>
<dbReference type="FunFam" id="3.30.950.10:FF:000002">
    <property type="entry name" value="Ribosomal RNA small subunit methyltransferase I"/>
    <property type="match status" value="1"/>
</dbReference>
<dbReference type="PIRSF" id="PIRSF005917">
    <property type="entry name" value="MTase_YraL"/>
    <property type="match status" value="1"/>
</dbReference>
<dbReference type="GO" id="GO:0008168">
    <property type="term" value="F:methyltransferase activity"/>
    <property type="evidence" value="ECO:0007669"/>
    <property type="project" value="UniProtKB-KW"/>
</dbReference>
<evidence type="ECO:0000256" key="4">
    <source>
        <dbReference type="ARBA" id="ARBA00022679"/>
    </source>
</evidence>
<proteinExistence type="predicted"/>
<evidence type="ECO:0000256" key="2">
    <source>
        <dbReference type="ARBA" id="ARBA00022552"/>
    </source>
</evidence>
<dbReference type="GO" id="GO:0032259">
    <property type="term" value="P:methylation"/>
    <property type="evidence" value="ECO:0007669"/>
    <property type="project" value="UniProtKB-KW"/>
</dbReference>
<sequence length="213" mass="23291">MVATPIGNQADWSARAQETLARVDMVFAEDTRVALRLLRASHIATPVKRYDHHSHDRMWPEAERALKDGDIAYVSDAGTPGVEDPGGRLVEATVAAGFNVSPVPGPSALMAALSVSGFPAERFCVMGFPPKKKGRQTFFDTLAATHGTVVVYEAVHRIEKTVTEIAARQPQRRMVLARELTKTFEQIIRGSATSVLEQLSSSTQKGEYMIVLE</sequence>
<dbReference type="PANTHER" id="PTHR46111:SF1">
    <property type="entry name" value="RIBOSOMAL RNA SMALL SUBUNIT METHYLTRANSFERASE I"/>
    <property type="match status" value="1"/>
</dbReference>
<dbReference type="InterPro" id="IPR014777">
    <property type="entry name" value="4pyrrole_Mease_sub1"/>
</dbReference>
<keyword evidence="4 7" id="KW-0808">Transferase</keyword>
<feature type="domain" description="Tetrapyrrole methylase" evidence="6">
    <location>
        <begin position="2"/>
        <end position="193"/>
    </location>
</feature>
<dbReference type="InterPro" id="IPR008189">
    <property type="entry name" value="rRNA_ssu_MeTfrase_I"/>
</dbReference>
<name>A0A1F7TYX4_9BACT</name>
<evidence type="ECO:0000256" key="1">
    <source>
        <dbReference type="ARBA" id="ARBA00022490"/>
    </source>
</evidence>
<dbReference type="PANTHER" id="PTHR46111">
    <property type="entry name" value="RIBOSOMAL RNA SMALL SUBUNIT METHYLTRANSFERASE I"/>
    <property type="match status" value="1"/>
</dbReference>
<dbReference type="InterPro" id="IPR014776">
    <property type="entry name" value="4pyrrole_Mease_sub2"/>
</dbReference>
<dbReference type="EMBL" id="MGDX01000017">
    <property type="protein sequence ID" value="OGL71162.1"/>
    <property type="molecule type" value="Genomic_DNA"/>
</dbReference>
<protein>
    <submittedName>
        <fullName evidence="7">16S rRNA (Cytidine(1402)-2'-O)-methyltransferase</fullName>
    </submittedName>
</protein>